<dbReference type="Proteomes" id="UP000018201">
    <property type="component" value="Unassembled WGS sequence"/>
</dbReference>
<reference evidence="1" key="1">
    <citation type="submission" date="2013-10" db="EMBL/GenBank/DDBJ databases">
        <title>Genomic analysis of the causative agents of coccidiosis in chickens.</title>
        <authorList>
            <person name="Reid A.J."/>
            <person name="Blake D."/>
            <person name="Billington K."/>
            <person name="Browne H."/>
            <person name="Dunn M."/>
            <person name="Hung S."/>
            <person name="Kawahara F."/>
            <person name="Miranda-Saavedra D."/>
            <person name="Mourier T."/>
            <person name="Nagra H."/>
            <person name="Otto T.D."/>
            <person name="Rawlings N."/>
            <person name="Sanchez A."/>
            <person name="Sanders M."/>
            <person name="Subramaniam C."/>
            <person name="Tay Y."/>
            <person name="Dear P."/>
            <person name="Doerig C."/>
            <person name="Gruber A."/>
            <person name="Parkinson J."/>
            <person name="Shirley M."/>
            <person name="Wan K.L."/>
            <person name="Berriman M."/>
            <person name="Tomley F."/>
            <person name="Pain A."/>
        </authorList>
    </citation>
    <scope>NUCLEOTIDE SEQUENCE [LARGE SCALE GENOMIC DNA]</scope>
    <source>
        <strain evidence="1">Houghton</strain>
    </source>
</reference>
<dbReference type="VEuPathDB" id="ToxoDB:EPH_0059350"/>
<protein>
    <submittedName>
        <fullName evidence="1">Uncharacterized protein</fullName>
    </submittedName>
</protein>
<reference evidence="1" key="2">
    <citation type="submission" date="2013-10" db="EMBL/GenBank/DDBJ databases">
        <authorList>
            <person name="Aslett M."/>
        </authorList>
    </citation>
    <scope>NUCLEOTIDE SEQUENCE [LARGE SCALE GENOMIC DNA]</scope>
    <source>
        <strain evidence="1">Houghton</strain>
    </source>
</reference>
<evidence type="ECO:0000313" key="2">
    <source>
        <dbReference type="Proteomes" id="UP000018201"/>
    </source>
</evidence>
<dbReference type="OrthoDB" id="332014at2759"/>
<organism evidence="1 2">
    <name type="scientific">Eimeria praecox</name>
    <dbReference type="NCBI Taxonomy" id="51316"/>
    <lineage>
        <taxon>Eukaryota</taxon>
        <taxon>Sar</taxon>
        <taxon>Alveolata</taxon>
        <taxon>Apicomplexa</taxon>
        <taxon>Conoidasida</taxon>
        <taxon>Coccidia</taxon>
        <taxon>Eucoccidiorida</taxon>
        <taxon>Eimeriorina</taxon>
        <taxon>Eimeriidae</taxon>
        <taxon>Eimeria</taxon>
    </lineage>
</organism>
<gene>
    <name evidence="1" type="ORF">EPH_0059350</name>
</gene>
<dbReference type="EMBL" id="HG694122">
    <property type="protein sequence ID" value="CDI85668.1"/>
    <property type="molecule type" value="Genomic_DNA"/>
</dbReference>
<proteinExistence type="predicted"/>
<evidence type="ECO:0000313" key="1">
    <source>
        <dbReference type="EMBL" id="CDI85668.1"/>
    </source>
</evidence>
<keyword evidence="2" id="KW-1185">Reference proteome</keyword>
<accession>U6H2H3</accession>
<dbReference type="AlphaFoldDB" id="U6H2H3"/>
<sequence>MDKHKLDVSQVQSYRLVVRNRAGVLLRWWTDERLRFAIGTGYSEPSVPGADEMAHIFKRTRLRAGTETIDARGAIDAAVQAPERAKGESAEVSSKDQKHEEIRLARLQATRSRTLVCFTDKSAFVDELQLADAQRVYIFLLDRKGEIAWCEHEQYSASKEVEIRELLQLPKTESSVLLTRSDTSRCRIMLPSANGTAEDRQD</sequence>
<name>U6H2H3_9EIME</name>